<gene>
    <name evidence="3" type="ORF">g.1160</name>
</gene>
<feature type="compositionally biased region" description="Low complexity" evidence="1">
    <location>
        <begin position="51"/>
        <end position="60"/>
    </location>
</feature>
<evidence type="ECO:0000313" key="3">
    <source>
        <dbReference type="EMBL" id="JAS09732.1"/>
    </source>
</evidence>
<dbReference type="PANTHER" id="PTHR39079:SF1">
    <property type="entry name" value="GH11706P-RELATED"/>
    <property type="match status" value="1"/>
</dbReference>
<sequence length="329" mass="37535">MSQNFSKTQNKKFSVQKCPITNDCPFIKNKQNPLKIQLEENLDDDEDNKGKVQINQQQNENIKKYQSQEKIKELKGKPNILSEDINIKKENETGQKSSSESLEKEDTQTVKSSVKKNSDFMKNDSVMKYLRGMYPGVHVGHKNCIEPHIMVPNKMGWLWNLEDDCSGLKKRQGWRPGAIPKIIYRRNKKQSSSIYVMTRSGKKKIRSKHGLKGTSMSSYSGDFQEEVQEEQAPTLCVRQTKGQYLIEMNPLIIDEEENVDVRKPFEISVVPKRSENSLSKSTESSIEVQLFCPGSVPEKVIQTTTTDKNSLAHNPPTKPDLLVGKKKTV</sequence>
<organism evidence="3">
    <name type="scientific">Clastoptera arizonana</name>
    <name type="common">Arizona spittle bug</name>
    <dbReference type="NCBI Taxonomy" id="38151"/>
    <lineage>
        <taxon>Eukaryota</taxon>
        <taxon>Metazoa</taxon>
        <taxon>Ecdysozoa</taxon>
        <taxon>Arthropoda</taxon>
        <taxon>Hexapoda</taxon>
        <taxon>Insecta</taxon>
        <taxon>Pterygota</taxon>
        <taxon>Neoptera</taxon>
        <taxon>Paraneoptera</taxon>
        <taxon>Hemiptera</taxon>
        <taxon>Auchenorrhyncha</taxon>
        <taxon>Cercopoidea</taxon>
        <taxon>Clastopteridae</taxon>
        <taxon>Clastoptera</taxon>
    </lineage>
</organism>
<dbReference type="AlphaFoldDB" id="A0A1B6C8B4"/>
<dbReference type="EMBL" id="GEDC01027566">
    <property type="protein sequence ID" value="JAS09732.1"/>
    <property type="molecule type" value="Transcribed_RNA"/>
</dbReference>
<dbReference type="InterPro" id="IPR031949">
    <property type="entry name" value="DUF4776"/>
</dbReference>
<feature type="region of interest" description="Disordered" evidence="1">
    <location>
        <begin position="39"/>
        <end position="113"/>
    </location>
</feature>
<reference evidence="3" key="1">
    <citation type="submission" date="2015-12" db="EMBL/GenBank/DDBJ databases">
        <title>De novo transcriptome assembly of four potential Pierce s Disease insect vectors from Arizona vineyards.</title>
        <authorList>
            <person name="Tassone E.E."/>
        </authorList>
    </citation>
    <scope>NUCLEOTIDE SEQUENCE</scope>
</reference>
<proteinExistence type="predicted"/>
<dbReference type="PANTHER" id="PTHR39079">
    <property type="entry name" value="FI08034P-RELATED"/>
    <property type="match status" value="1"/>
</dbReference>
<feature type="domain" description="DUF4776" evidence="2">
    <location>
        <begin position="58"/>
        <end position="252"/>
    </location>
</feature>
<evidence type="ECO:0000259" key="2">
    <source>
        <dbReference type="Pfam" id="PF16003"/>
    </source>
</evidence>
<feature type="region of interest" description="Disordered" evidence="1">
    <location>
        <begin position="304"/>
        <end position="329"/>
    </location>
</feature>
<feature type="compositionally biased region" description="Basic and acidic residues" evidence="1">
    <location>
        <begin position="61"/>
        <end position="76"/>
    </location>
</feature>
<dbReference type="Pfam" id="PF16003">
    <property type="entry name" value="DUF4776"/>
    <property type="match status" value="1"/>
</dbReference>
<protein>
    <recommendedName>
        <fullName evidence="2">DUF4776 domain-containing protein</fullName>
    </recommendedName>
</protein>
<evidence type="ECO:0000256" key="1">
    <source>
        <dbReference type="SAM" id="MobiDB-lite"/>
    </source>
</evidence>
<name>A0A1B6C8B4_9HEMI</name>
<accession>A0A1B6C8B4</accession>